<feature type="transmembrane region" description="Helical" evidence="1">
    <location>
        <begin position="108"/>
        <end position="129"/>
    </location>
</feature>
<evidence type="ECO:0000259" key="2">
    <source>
        <dbReference type="Pfam" id="PF05232"/>
    </source>
</evidence>
<sequence length="148" mass="16233">MQGNRVSLTERLTHAIGYEIGAVVLSAPVMAWVFDKPMETTGALALVISLIAMGWNMAYNALVDRFVARPRSQWSFANRLLHGLGFEGGIIVLCLPVAMWMLDIGLVTAFMLEAGFFVFILPYTVLYNWGFDKLKQQLSGSGSGARAS</sequence>
<dbReference type="Proteomes" id="UP001046350">
    <property type="component" value="Chromosome"/>
</dbReference>
<proteinExistence type="predicted"/>
<keyword evidence="4" id="KW-1185">Reference proteome</keyword>
<organism evidence="3 4">
    <name type="scientific">Pseudomonas fakonensis</name>
    <dbReference type="NCBI Taxonomy" id="2842355"/>
    <lineage>
        <taxon>Bacteria</taxon>
        <taxon>Pseudomonadati</taxon>
        <taxon>Pseudomonadota</taxon>
        <taxon>Gammaproteobacteria</taxon>
        <taxon>Pseudomonadales</taxon>
        <taxon>Pseudomonadaceae</taxon>
        <taxon>Pseudomonas</taxon>
    </lineage>
</organism>
<reference evidence="3" key="1">
    <citation type="journal article" date="2021" name="Microorganisms">
        <title>The Ever-Expanding Pseudomonas Genus: Description of 43 New Species and Partition of the Pseudomonas putida Group.</title>
        <authorList>
            <person name="Girard L."/>
            <person name="Lood C."/>
            <person name="Hofte M."/>
            <person name="Vandamme P."/>
            <person name="Rokni-Zadeh H."/>
            <person name="van Noort V."/>
            <person name="Lavigne R."/>
            <person name="De Mot R."/>
        </authorList>
    </citation>
    <scope>NUCLEOTIDE SEQUENCE</scope>
    <source>
        <strain evidence="3">COW40</strain>
    </source>
</reference>
<evidence type="ECO:0000313" key="4">
    <source>
        <dbReference type="Proteomes" id="UP001046350"/>
    </source>
</evidence>
<gene>
    <name evidence="3" type="ORF">KSS94_11995</name>
</gene>
<dbReference type="RefSeq" id="WP_217843188.1">
    <property type="nucleotide sequence ID" value="NZ_CP077076.1"/>
</dbReference>
<dbReference type="EMBL" id="CP077076">
    <property type="protein sequence ID" value="QXH53793.1"/>
    <property type="molecule type" value="Genomic_DNA"/>
</dbReference>
<dbReference type="Pfam" id="PF05232">
    <property type="entry name" value="BTP"/>
    <property type="match status" value="2"/>
</dbReference>
<dbReference type="InterPro" id="IPR007896">
    <property type="entry name" value="BTP_bacteria"/>
</dbReference>
<keyword evidence="1" id="KW-1133">Transmembrane helix</keyword>
<keyword evidence="1" id="KW-0472">Membrane</keyword>
<name>A0ABX8NE73_9PSED</name>
<evidence type="ECO:0000256" key="1">
    <source>
        <dbReference type="SAM" id="Phobius"/>
    </source>
</evidence>
<keyword evidence="1" id="KW-0812">Transmembrane</keyword>
<feature type="transmembrane region" description="Helical" evidence="1">
    <location>
        <begin position="40"/>
        <end position="59"/>
    </location>
</feature>
<dbReference type="NCBIfam" id="NF033664">
    <property type="entry name" value="PACE_transport"/>
    <property type="match status" value="1"/>
</dbReference>
<accession>A0ABX8NE73</accession>
<evidence type="ECO:0000313" key="3">
    <source>
        <dbReference type="EMBL" id="QXH53793.1"/>
    </source>
</evidence>
<dbReference type="InterPro" id="IPR058208">
    <property type="entry name" value="PACE"/>
</dbReference>
<feature type="domain" description="Chlorhexidine efflux transporter" evidence="2">
    <location>
        <begin position="7"/>
        <end position="69"/>
    </location>
</feature>
<dbReference type="NCBIfam" id="NF033665">
    <property type="entry name" value="PACE_efflu_PCE"/>
    <property type="match status" value="1"/>
</dbReference>
<feature type="transmembrane region" description="Helical" evidence="1">
    <location>
        <begin position="12"/>
        <end position="34"/>
    </location>
</feature>
<feature type="transmembrane region" description="Helical" evidence="1">
    <location>
        <begin position="80"/>
        <end position="102"/>
    </location>
</feature>
<feature type="domain" description="Chlorhexidine efflux transporter" evidence="2">
    <location>
        <begin position="75"/>
        <end position="135"/>
    </location>
</feature>
<protein>
    <submittedName>
        <fullName evidence="3">Multidrug/biocide efflux PACE transporter</fullName>
    </submittedName>
</protein>